<feature type="region of interest" description="Disordered" evidence="2">
    <location>
        <begin position="67"/>
        <end position="102"/>
    </location>
</feature>
<feature type="compositionally biased region" description="Acidic residues" evidence="2">
    <location>
        <begin position="70"/>
        <end position="100"/>
    </location>
</feature>
<gene>
    <name evidence="4" type="ORF">PCAL00307_LOCUS11004</name>
</gene>
<evidence type="ECO:0000256" key="1">
    <source>
        <dbReference type="PROSITE-ProRule" id="PRU00042"/>
    </source>
</evidence>
<feature type="region of interest" description="Disordered" evidence="2">
    <location>
        <begin position="1268"/>
        <end position="1399"/>
    </location>
</feature>
<evidence type="ECO:0000256" key="2">
    <source>
        <dbReference type="SAM" id="MobiDB-lite"/>
    </source>
</evidence>
<sequence>MQIFVEDLDGRTRTLDVAADATAADICGGGRLLHNGTYITGSLRDANVQKDATLHVVACLRGGVEREYNSSDEDSVTTDSDEGKEDDEDSSDYSSSDDETTLPQVTTLESVLAMIPFTPDWWEARAANEALHNRRKMVAETNRAKHLVKLCEAGMHADALREQLHDSAQDFTDFNHVKDAMIQHEQWVWKPPRSMIKSAEASGADKSKLESSAVLRKVQRDFRLMTLDRPGEKPMHLQDWPQVLKKERRHAQYMAELLGKEVAPEKQLEEMRRKMREEAKEAIRCQWTHTDEATGKKYLCSNERFVHPWRRVVDRFGVSVLEEFSCCAWHMSYCAGDHGIRPRSIAVPNDLALCTACYVRETHVPPEVLTRLKTPGVIVSHKKKAQHAKTKWEIEADERKRIVEKVERECIERRAKLTTSSVCTWCPDKSVPRERGLMCENLVQISPVTGEPLETCPWHRTTCCMPHETEASASIAVPNGDGLCVSHYVAKYGRPPVDVGWPLPGSELLSKVMAALAESNAARHIFCPSDNYIEYDNGKQFEDPVKYVPPQKEDWLTRKMNAPFEKGQEKKRYAQWKKIGTIQAFCRAHISRNVAYRRKLLRRCRERVAAVTCLQAVCKSFTQRVVATRTAKKRVSAIELIQRILRGVVFRRRARRKRNALRLNKAGHVLRENMQRQTINTLQYQRREAWRERRAREIVNRVMLGCIGRFKAAAARRLFREREKASTGLAKIIRAKLSREAVERLRRQRAREVQKATLCQALFRALICRRIMRKKIARRRKCANDIQRAWRGYGGRTRGFAKRKIVEECWRMVGSVSPERKRDLEALLPKASYRVTSDDVESVTTITTSKSWQRPETWFTDQDKVHFLPYDDLELGNCSKFEFRKALNALWQAKGLPILPSEVEGWASMFDKKRNGVVCWRDFLDFARMSYRPCSLHRRIVCSLCVSRGPCMRKGCECDCYASKEGVRDLICKHCGHTPMTHLLVPTCCVEADVHGPVTRQLLRDIFHNRSDKPTKPKLELGPLISQVVGEQASSQVVMESPTRPSSRSRLIPEDDASRSIDAPFEQTYADPEPVNDDVCIARPAKRLLDPNRRSGHVPAAELQALALVQKQESPGRHHLESIAVAKEEEEALWQEHFAGKLQSQNELRKGFHLTRPIPMILDGELRISTDPTEVYLELLDRFGKEDLNLREHEDTGFVSLCFRNDVFLERHWKKILRDVRYGTLNRHLDLSKERRHELTQRLYAKPKHASQLEEAFRRLGFHARSAERSGASAKAIQDEPSVDTKSKNASMRWDQAISSALEDPSKARAAEKPVAEIPEERPQTSRSVPDDFKEEDRGATSRSVRFAGSLKSRDSRSRYSSLSSRDSSYYEDMSEPTSRASSSNMGRSGTTRPSVGVEYRILERRNSESDMRVDTPQSDVHKLAHDIATAPRRQLQEFEPIRQDRRMRPWLCPHPGCGAVFSTKEAAVQHAKREHLGRRRLAVATPEQDQFFRRVWPDEKMIWERGEIAKKDREKCLFQCPICFQPCVTRDDLKRHLKVGHSKREVKKIYVELKLAAKADAMEAGKGKGLADVKGKAQLTPPFPPPKRAPLAVCLKHKRERFRCWDCGCARRMKGPVAPMKFYPEVVVKAPSATVPGERPVITDMTFAVQSERCPYTMGEKGERRPCQLIATCRDEECNVWICVAYFLDAEGVKALKGVTHRLFDHERELYEDSRVTWLRAEKLAGYCYVLNVDKKAFYERKRSHLLPNHPRDYVYFASRIFDFEKLKPGPQRQLNSEVSAKELGLTQEAYGVDDGSVVTWSTEPPKFKRRYSKDGEANPYAVKSRPGSTEVSLLTRDDEEESFKPTDAGMAAALGFMV</sequence>
<accession>A0A7S3ZVQ2</accession>
<organism evidence="4">
    <name type="scientific">Pelagomonas calceolata</name>
    <dbReference type="NCBI Taxonomy" id="35677"/>
    <lineage>
        <taxon>Eukaryota</taxon>
        <taxon>Sar</taxon>
        <taxon>Stramenopiles</taxon>
        <taxon>Ochrophyta</taxon>
        <taxon>Pelagophyceae</taxon>
        <taxon>Pelagomonadales</taxon>
        <taxon>Pelagomonadaceae</taxon>
        <taxon>Pelagomonas</taxon>
    </lineage>
</organism>
<dbReference type="PROSITE" id="PS50157">
    <property type="entry name" value="ZINC_FINGER_C2H2_2"/>
    <property type="match status" value="1"/>
</dbReference>
<evidence type="ECO:0000313" key="4">
    <source>
        <dbReference type="EMBL" id="CAE0695568.1"/>
    </source>
</evidence>
<keyword evidence="1" id="KW-0479">Metal-binding</keyword>
<reference evidence="4" key="1">
    <citation type="submission" date="2021-01" db="EMBL/GenBank/DDBJ databases">
        <authorList>
            <person name="Corre E."/>
            <person name="Pelletier E."/>
            <person name="Niang G."/>
            <person name="Scheremetjew M."/>
            <person name="Finn R."/>
            <person name="Kale V."/>
            <person name="Holt S."/>
            <person name="Cochrane G."/>
            <person name="Meng A."/>
            <person name="Brown T."/>
            <person name="Cohen L."/>
        </authorList>
    </citation>
    <scope>NUCLEOTIDE SEQUENCE</scope>
    <source>
        <strain evidence="4">CCMP1756</strain>
    </source>
</reference>
<protein>
    <recommendedName>
        <fullName evidence="3">C2H2-type domain-containing protein</fullName>
    </recommendedName>
</protein>
<feature type="compositionally biased region" description="Polar residues" evidence="2">
    <location>
        <begin position="1032"/>
        <end position="1049"/>
    </location>
</feature>
<feature type="region of interest" description="Disordered" evidence="2">
    <location>
        <begin position="1813"/>
        <end position="1832"/>
    </location>
</feature>
<evidence type="ECO:0000259" key="3">
    <source>
        <dbReference type="PROSITE" id="PS50157"/>
    </source>
</evidence>
<dbReference type="GO" id="GO:0008270">
    <property type="term" value="F:zinc ion binding"/>
    <property type="evidence" value="ECO:0007669"/>
    <property type="project" value="UniProtKB-KW"/>
</dbReference>
<dbReference type="PROSITE" id="PS50096">
    <property type="entry name" value="IQ"/>
    <property type="match status" value="1"/>
</dbReference>
<dbReference type="SMART" id="SM00355">
    <property type="entry name" value="ZnF_C2H2"/>
    <property type="match status" value="2"/>
</dbReference>
<keyword evidence="1" id="KW-0863">Zinc-finger</keyword>
<feature type="domain" description="C2H2-type" evidence="3">
    <location>
        <begin position="1451"/>
        <end position="1481"/>
    </location>
</feature>
<dbReference type="EMBL" id="HBIW01012824">
    <property type="protein sequence ID" value="CAE0695568.1"/>
    <property type="molecule type" value="Transcribed_RNA"/>
</dbReference>
<dbReference type="PROSITE" id="PS00028">
    <property type="entry name" value="ZINC_FINGER_C2H2_1"/>
    <property type="match status" value="2"/>
</dbReference>
<name>A0A7S3ZVQ2_9STRA</name>
<feature type="region of interest" description="Disordered" evidence="2">
    <location>
        <begin position="1032"/>
        <end position="1060"/>
    </location>
</feature>
<keyword evidence="1" id="KW-0862">Zinc</keyword>
<dbReference type="Gene3D" id="3.30.160.60">
    <property type="entry name" value="Classic Zinc Finger"/>
    <property type="match status" value="1"/>
</dbReference>
<feature type="compositionally biased region" description="Polar residues" evidence="2">
    <location>
        <begin position="1376"/>
        <end position="1394"/>
    </location>
</feature>
<feature type="compositionally biased region" description="Basic and acidic residues" evidence="2">
    <location>
        <begin position="1304"/>
        <end position="1340"/>
    </location>
</feature>
<proteinExistence type="predicted"/>
<feature type="compositionally biased region" description="Low complexity" evidence="2">
    <location>
        <begin position="1359"/>
        <end position="1368"/>
    </location>
</feature>
<dbReference type="InterPro" id="IPR013087">
    <property type="entry name" value="Znf_C2H2_type"/>
</dbReference>